<dbReference type="AlphaFoldDB" id="A0A1I3MCZ1"/>
<evidence type="ECO:0000313" key="14">
    <source>
        <dbReference type="Proteomes" id="UP000199377"/>
    </source>
</evidence>
<keyword evidence="4 9" id="KW-1003">Cell membrane</keyword>
<dbReference type="Proteomes" id="UP000199377">
    <property type="component" value="Unassembled WGS sequence"/>
</dbReference>
<dbReference type="GO" id="GO:0015031">
    <property type="term" value="P:protein transport"/>
    <property type="evidence" value="ECO:0007669"/>
    <property type="project" value="InterPro"/>
</dbReference>
<keyword evidence="8 9" id="KW-0472">Membrane</keyword>
<gene>
    <name evidence="13" type="ORF">SAMN05216258_11147</name>
</gene>
<feature type="domain" description="AprE-like beta-barrel" evidence="12">
    <location>
        <begin position="328"/>
        <end position="416"/>
    </location>
</feature>
<dbReference type="InterPro" id="IPR058982">
    <property type="entry name" value="Beta-barrel_AprE"/>
</dbReference>
<evidence type="ECO:0000256" key="4">
    <source>
        <dbReference type="ARBA" id="ARBA00022475"/>
    </source>
</evidence>
<keyword evidence="5 9" id="KW-0997">Cell inner membrane</keyword>
<accession>A0A1I3MCZ1</accession>
<dbReference type="RefSeq" id="WP_092863911.1">
    <property type="nucleotide sequence ID" value="NZ_FOQH01000011.1"/>
</dbReference>
<dbReference type="PANTHER" id="PTHR30386:SF17">
    <property type="entry name" value="ALKALINE PROTEASE SECRETION PROTEIN APRE"/>
    <property type="match status" value="1"/>
</dbReference>
<dbReference type="InterPro" id="IPR058781">
    <property type="entry name" value="HH_AprE-like"/>
</dbReference>
<dbReference type="PRINTS" id="PR01490">
    <property type="entry name" value="RTXTOXIND"/>
</dbReference>
<name>A0A1I3MCZ1_9RHOB</name>
<dbReference type="EMBL" id="FOQH01000011">
    <property type="protein sequence ID" value="SFI94843.1"/>
    <property type="molecule type" value="Genomic_DNA"/>
</dbReference>
<evidence type="ECO:0000256" key="7">
    <source>
        <dbReference type="ARBA" id="ARBA00022989"/>
    </source>
</evidence>
<dbReference type="Gene3D" id="2.40.50.100">
    <property type="match status" value="1"/>
</dbReference>
<evidence type="ECO:0000259" key="12">
    <source>
        <dbReference type="Pfam" id="PF26002"/>
    </source>
</evidence>
<dbReference type="GO" id="GO:0005886">
    <property type="term" value="C:plasma membrane"/>
    <property type="evidence" value="ECO:0007669"/>
    <property type="project" value="UniProtKB-SubCell"/>
</dbReference>
<keyword evidence="14" id="KW-1185">Reference proteome</keyword>
<evidence type="ECO:0000313" key="13">
    <source>
        <dbReference type="EMBL" id="SFI94843.1"/>
    </source>
</evidence>
<evidence type="ECO:0000256" key="5">
    <source>
        <dbReference type="ARBA" id="ARBA00022519"/>
    </source>
</evidence>
<feature type="transmembrane region" description="Helical" evidence="9">
    <location>
        <begin position="20"/>
        <end position="39"/>
    </location>
</feature>
<dbReference type="Pfam" id="PF25994">
    <property type="entry name" value="HH_AprE"/>
    <property type="match status" value="1"/>
</dbReference>
<evidence type="ECO:0000259" key="11">
    <source>
        <dbReference type="Pfam" id="PF25994"/>
    </source>
</evidence>
<organism evidence="13 14">
    <name type="scientific">Albimonas pacifica</name>
    <dbReference type="NCBI Taxonomy" id="1114924"/>
    <lineage>
        <taxon>Bacteria</taxon>
        <taxon>Pseudomonadati</taxon>
        <taxon>Pseudomonadota</taxon>
        <taxon>Alphaproteobacteria</taxon>
        <taxon>Rhodobacterales</taxon>
        <taxon>Paracoccaceae</taxon>
        <taxon>Albimonas</taxon>
    </lineage>
</organism>
<dbReference type="NCBIfam" id="TIGR01843">
    <property type="entry name" value="type_I_hlyD"/>
    <property type="match status" value="1"/>
</dbReference>
<evidence type="ECO:0000256" key="2">
    <source>
        <dbReference type="ARBA" id="ARBA00009477"/>
    </source>
</evidence>
<reference evidence="13 14" key="1">
    <citation type="submission" date="2016-10" db="EMBL/GenBank/DDBJ databases">
        <authorList>
            <person name="de Groot N.N."/>
        </authorList>
    </citation>
    <scope>NUCLEOTIDE SEQUENCE [LARGE SCALE GENOMIC DNA]</scope>
    <source>
        <strain evidence="13 14">CGMCC 1.11030</strain>
    </source>
</reference>
<feature type="coiled-coil region" evidence="10">
    <location>
        <begin position="171"/>
        <end position="243"/>
    </location>
</feature>
<dbReference type="InterPro" id="IPR010129">
    <property type="entry name" value="T1SS_HlyD"/>
</dbReference>
<keyword evidence="7 9" id="KW-1133">Transmembrane helix</keyword>
<feature type="coiled-coil region" evidence="10">
    <location>
        <begin position="92"/>
        <end position="119"/>
    </location>
</feature>
<keyword evidence="10" id="KW-0175">Coiled coil</keyword>
<evidence type="ECO:0000256" key="6">
    <source>
        <dbReference type="ARBA" id="ARBA00022692"/>
    </source>
</evidence>
<evidence type="ECO:0000256" key="1">
    <source>
        <dbReference type="ARBA" id="ARBA00004377"/>
    </source>
</evidence>
<proteinExistence type="inferred from homology"/>
<evidence type="ECO:0000256" key="8">
    <source>
        <dbReference type="ARBA" id="ARBA00023136"/>
    </source>
</evidence>
<comment type="similarity">
    <text evidence="2 9">Belongs to the membrane fusion protein (MFP) (TC 8.A.1) family.</text>
</comment>
<feature type="domain" description="AprE-like long alpha-helical hairpin" evidence="11">
    <location>
        <begin position="95"/>
        <end position="285"/>
    </location>
</feature>
<evidence type="ECO:0000256" key="9">
    <source>
        <dbReference type="RuleBase" id="RU365093"/>
    </source>
</evidence>
<keyword evidence="6 9" id="KW-0812">Transmembrane</keyword>
<evidence type="ECO:0000256" key="10">
    <source>
        <dbReference type="SAM" id="Coils"/>
    </source>
</evidence>
<sequence length="440" mass="46141">MTAERPASSPVAADGVGKPLLRAGVALGLAAAGFGVWLWTAPLSGAVIAEGRFKVEGDVKVVQHLDGGIVAQIAVRDGDRVRAGDTLIRLDSSQAEATLASLSAERDALLARRARLEAERDGAPAPDFAAARAQGAPERGALVAAIASQQALFRARRAEIAAEDEVLDGALRRLSARLRAQEAELRSIRTQRRLSQENVEAARELADRGRLARPQLNAREQELAALSGLRESLEAAVAETEAAAGEIRLDHARARSKRLSSVSTELSEVVARLAELAPSIAAEQARIARARVPAPASGVVVGLRASTVGGVVGAGEPLMEIVPEGGALVVEARLAPAERERLRAGMPVELRLPGVRSRQQSGFPGAIVLISAELTEDPERSETGADPSYAMRIAFPVAPEGVALEPGMPVTAVVPTQARTAVDYLVAPFADALSRSLREL</sequence>
<dbReference type="Pfam" id="PF26002">
    <property type="entry name" value="Beta-barrel_AprE"/>
    <property type="match status" value="1"/>
</dbReference>
<dbReference type="PANTHER" id="PTHR30386">
    <property type="entry name" value="MEMBRANE FUSION SUBUNIT OF EMRAB-TOLC MULTIDRUG EFFLUX PUMP"/>
    <property type="match status" value="1"/>
</dbReference>
<evidence type="ECO:0000256" key="3">
    <source>
        <dbReference type="ARBA" id="ARBA00022448"/>
    </source>
</evidence>
<dbReference type="OrthoDB" id="9810980at2"/>
<dbReference type="InterPro" id="IPR050739">
    <property type="entry name" value="MFP"/>
</dbReference>
<protein>
    <recommendedName>
        <fullName evidence="9">Membrane fusion protein (MFP) family protein</fullName>
    </recommendedName>
</protein>
<keyword evidence="3 9" id="KW-0813">Transport</keyword>
<comment type="subcellular location">
    <subcellularLocation>
        <location evidence="1 9">Cell inner membrane</location>
        <topology evidence="1 9">Single-pass membrane protein</topology>
    </subcellularLocation>
</comment>
<dbReference type="STRING" id="1114924.SAMN05216258_11147"/>